<organism evidence="3 4">
    <name type="scientific">Vitrella brassicaformis (strain CCMP3155)</name>
    <dbReference type="NCBI Taxonomy" id="1169540"/>
    <lineage>
        <taxon>Eukaryota</taxon>
        <taxon>Sar</taxon>
        <taxon>Alveolata</taxon>
        <taxon>Colpodellida</taxon>
        <taxon>Vitrellaceae</taxon>
        <taxon>Vitrella</taxon>
    </lineage>
</organism>
<protein>
    <submittedName>
        <fullName evidence="3">Uncharacterized protein</fullName>
    </submittedName>
</protein>
<feature type="chain" id="PRO_5005191291" evidence="2">
    <location>
        <begin position="17"/>
        <end position="520"/>
    </location>
</feature>
<name>A0A0G4H125_VITBC</name>
<dbReference type="EMBL" id="CDMY01000929">
    <property type="protein sequence ID" value="CEM37194.1"/>
    <property type="molecule type" value="Genomic_DNA"/>
</dbReference>
<evidence type="ECO:0000313" key="3">
    <source>
        <dbReference type="EMBL" id="CEM37194.1"/>
    </source>
</evidence>
<dbReference type="Proteomes" id="UP000041254">
    <property type="component" value="Unassembled WGS sequence"/>
</dbReference>
<dbReference type="AlphaFoldDB" id="A0A0G4H125"/>
<evidence type="ECO:0000313" key="4">
    <source>
        <dbReference type="Proteomes" id="UP000041254"/>
    </source>
</evidence>
<sequence length="520" mass="57458">MHPVFLLLFALRLTEGSLRAFSRLDTIADPAGALTKKTKALRLRLDVPIKAGNLTKLIAIKGGRRILNSKDGDNPFSFVTEKSASIEGQRDPSAWDELKVTLESRPRWELLYHAARRRESHVVHKKCLAEALLALSDKCPTRLDALQGLFIAPNEMTRDKFGMCFQEQGHICGCTMSKFTKYMESLPMDTFIWTIILNQPPPELKDYDGVIKEPEPTTKLAPKVLHGLRPDRELTRDLFMEYFRKLDVYNNKDKSSNRAELAWEYLMSGGKNAISKRDFGAYLRPSEGFDGARVHPTNGSLPEFIPQPPSAFKMHHVHHTATHPAYHPYHPHPLFDSNCSSNFSSSFGIHSANFSLPIPHLTSHRDIKPSFAVHSPIGLDSVPLRGRMAHGTVDDLGSILSSNASTDFGGGLSFLNNSSDTHELSGSVHLPSTTMRGENPRKAPESTCRPGEFLGPGQQENISLGEDARPAERGSAPVLSATEGFDVSGAAERAPGVQSKADKFSYDRLFDAPSYLDASS</sequence>
<feature type="signal peptide" evidence="2">
    <location>
        <begin position="1"/>
        <end position="16"/>
    </location>
</feature>
<gene>
    <name evidence="3" type="ORF">Vbra_6471</name>
</gene>
<proteinExistence type="predicted"/>
<dbReference type="VEuPathDB" id="CryptoDB:Vbra_6471"/>
<accession>A0A0G4H125</accession>
<keyword evidence="2" id="KW-0732">Signal</keyword>
<dbReference type="InParanoid" id="A0A0G4H125"/>
<feature type="region of interest" description="Disordered" evidence="1">
    <location>
        <begin position="421"/>
        <end position="479"/>
    </location>
</feature>
<keyword evidence="4" id="KW-1185">Reference proteome</keyword>
<evidence type="ECO:0000256" key="1">
    <source>
        <dbReference type="SAM" id="MobiDB-lite"/>
    </source>
</evidence>
<reference evidence="3 4" key="1">
    <citation type="submission" date="2014-11" db="EMBL/GenBank/DDBJ databases">
        <authorList>
            <person name="Zhu J."/>
            <person name="Qi W."/>
            <person name="Song R."/>
        </authorList>
    </citation>
    <scope>NUCLEOTIDE SEQUENCE [LARGE SCALE GENOMIC DNA]</scope>
</reference>
<evidence type="ECO:0000256" key="2">
    <source>
        <dbReference type="SAM" id="SignalP"/>
    </source>
</evidence>